<feature type="non-terminal residue" evidence="1">
    <location>
        <position position="1"/>
    </location>
</feature>
<dbReference type="EMBL" id="BARS01037691">
    <property type="protein sequence ID" value="GAG14890.1"/>
    <property type="molecule type" value="Genomic_DNA"/>
</dbReference>
<comment type="caution">
    <text evidence="1">The sequence shown here is derived from an EMBL/GenBank/DDBJ whole genome shotgun (WGS) entry which is preliminary data.</text>
</comment>
<gene>
    <name evidence="1" type="ORF">S01H1_57760</name>
</gene>
<dbReference type="AlphaFoldDB" id="X0V9M1"/>
<accession>X0V9M1</accession>
<evidence type="ECO:0000313" key="1">
    <source>
        <dbReference type="EMBL" id="GAG14890.1"/>
    </source>
</evidence>
<feature type="non-terminal residue" evidence="1">
    <location>
        <position position="256"/>
    </location>
</feature>
<proteinExistence type="predicted"/>
<protein>
    <submittedName>
        <fullName evidence="1">Uncharacterized protein</fullName>
    </submittedName>
</protein>
<sequence length="256" mass="30185">PFQIEFSQNAEWDLGNISRSLSYAEFYDNLTTKYYKHPFYYPEGDHMVSYDLAQIIDLESERVGYAAFWPNPISKWVTDVEHMTREAALSSMETFQYHIDLPTDETGLPDWIIYDGRGGWTIVLPDKAVEYPRGCGEWDSRPWVFITKQGGEPTKLSDSVWEWNDASKQHLTVHWPEVNWLDGIDIIYKREMKGFEEQWPTNLTCMPDDLFRDWTGPSYGMEEEPGVPYTRAEWDFELDYDNPECSTHQFRLVSLW</sequence>
<reference evidence="1" key="1">
    <citation type="journal article" date="2014" name="Front. Microbiol.">
        <title>High frequency of phylogenetically diverse reductive dehalogenase-homologous genes in deep subseafloor sedimentary metagenomes.</title>
        <authorList>
            <person name="Kawai M."/>
            <person name="Futagami T."/>
            <person name="Toyoda A."/>
            <person name="Takaki Y."/>
            <person name="Nishi S."/>
            <person name="Hori S."/>
            <person name="Arai W."/>
            <person name="Tsubouchi T."/>
            <person name="Morono Y."/>
            <person name="Uchiyama I."/>
            <person name="Ito T."/>
            <person name="Fujiyama A."/>
            <person name="Inagaki F."/>
            <person name="Takami H."/>
        </authorList>
    </citation>
    <scope>NUCLEOTIDE SEQUENCE</scope>
    <source>
        <strain evidence="1">Expedition CK06-06</strain>
    </source>
</reference>
<name>X0V9M1_9ZZZZ</name>
<organism evidence="1">
    <name type="scientific">marine sediment metagenome</name>
    <dbReference type="NCBI Taxonomy" id="412755"/>
    <lineage>
        <taxon>unclassified sequences</taxon>
        <taxon>metagenomes</taxon>
        <taxon>ecological metagenomes</taxon>
    </lineage>
</organism>